<dbReference type="EMBL" id="DTFF01000064">
    <property type="protein sequence ID" value="HGI88324.1"/>
    <property type="molecule type" value="Genomic_DNA"/>
</dbReference>
<sequence length="258" mass="29356">MMEVYREEWMGDFLVLEYKPIELQKPSYAIISLPDTGLVGVISAWHITKTLQLSEVGGLDSYTYLPPIVVVSNKLLRTPIRVFSGGNILIIYSEFIPAQQGLLQLSKILVNYMERKGVDYVLLPSGMPIQNRFEVENLKTYYIATTPKALELLKNMDIEPFENGFLAGPYALLLKEFTRARLNAILLLTESFLEFPDPEASAKNIDVISRIIGRHIDVKELLEQAELIRLRARDAMKNTLRGLAQMRKDVEYAVPLHT</sequence>
<dbReference type="PANTHER" id="PTHR35610:SF3">
    <property type="entry name" value="PROTEASOME ASSEMBLY CHAPERONE FAMILY PROTEIN"/>
    <property type="match status" value="1"/>
</dbReference>
<dbReference type="SUPFAM" id="SSF159659">
    <property type="entry name" value="Cgl1923-like"/>
    <property type="match status" value="1"/>
</dbReference>
<name>A0A7C4FEV5_9CREN</name>
<dbReference type="InterPro" id="IPR019151">
    <property type="entry name" value="Proteasome_assmbl_chaperone_2"/>
</dbReference>
<dbReference type="InterPro" id="IPR038389">
    <property type="entry name" value="PSMG2_sf"/>
</dbReference>
<comment type="caution">
    <text evidence="1">The sequence shown here is derived from an EMBL/GenBank/DDBJ whole genome shotgun (WGS) entry which is preliminary data.</text>
</comment>
<protein>
    <submittedName>
        <fullName evidence="1">Proteasome assembly chaperone family protein</fullName>
    </submittedName>
</protein>
<dbReference type="GO" id="GO:0000502">
    <property type="term" value="C:proteasome complex"/>
    <property type="evidence" value="ECO:0007669"/>
    <property type="project" value="UniProtKB-KW"/>
</dbReference>
<proteinExistence type="predicted"/>
<keyword evidence="1" id="KW-0647">Proteasome</keyword>
<dbReference type="PANTHER" id="PTHR35610">
    <property type="entry name" value="3-ISOPROPYLMALATE DEHYDRATASE-RELATED"/>
    <property type="match status" value="1"/>
</dbReference>
<gene>
    <name evidence="1" type="ORF">ENV14_08080</name>
</gene>
<reference evidence="1" key="1">
    <citation type="journal article" date="2020" name="mSystems">
        <title>Genome- and Community-Level Interaction Insights into Carbon Utilization and Element Cycling Functions of Hydrothermarchaeota in Hydrothermal Sediment.</title>
        <authorList>
            <person name="Zhou Z."/>
            <person name="Liu Y."/>
            <person name="Xu W."/>
            <person name="Pan J."/>
            <person name="Luo Z.H."/>
            <person name="Li M."/>
        </authorList>
    </citation>
    <scope>NUCLEOTIDE SEQUENCE [LARGE SCALE GENOMIC DNA]</scope>
    <source>
        <strain evidence="1">SpSt-732</strain>
    </source>
</reference>
<organism evidence="1">
    <name type="scientific">Ignisphaera aggregans</name>
    <dbReference type="NCBI Taxonomy" id="334771"/>
    <lineage>
        <taxon>Archaea</taxon>
        <taxon>Thermoproteota</taxon>
        <taxon>Thermoprotei</taxon>
        <taxon>Desulfurococcales</taxon>
        <taxon>Desulfurococcaceae</taxon>
        <taxon>Ignisphaera</taxon>
    </lineage>
</organism>
<dbReference type="Gene3D" id="3.40.50.10900">
    <property type="entry name" value="PAC-like subunit"/>
    <property type="match status" value="1"/>
</dbReference>
<accession>A0A7C4FEV5</accession>
<dbReference type="AlphaFoldDB" id="A0A7C4FEV5"/>
<dbReference type="Pfam" id="PF09754">
    <property type="entry name" value="PAC2"/>
    <property type="match status" value="1"/>
</dbReference>
<evidence type="ECO:0000313" key="1">
    <source>
        <dbReference type="EMBL" id="HGI88324.1"/>
    </source>
</evidence>